<dbReference type="Pfam" id="PF00498">
    <property type="entry name" value="FHA"/>
    <property type="match status" value="1"/>
</dbReference>
<dbReference type="EMBL" id="LT554417">
    <property type="protein sequence ID" value="SAM04865.1"/>
    <property type="molecule type" value="Genomic_DNA"/>
</dbReference>
<evidence type="ECO:0000313" key="3">
    <source>
        <dbReference type="EMBL" id="SAM04865.1"/>
    </source>
</evidence>
<dbReference type="Gene3D" id="2.60.200.20">
    <property type="match status" value="1"/>
</dbReference>
<dbReference type="AlphaFoldDB" id="A0A163K1G5"/>
<name>A0A163K1G5_ABSGL</name>
<feature type="compositionally biased region" description="Polar residues" evidence="1">
    <location>
        <begin position="192"/>
        <end position="209"/>
    </location>
</feature>
<feature type="compositionally biased region" description="Low complexity" evidence="1">
    <location>
        <begin position="361"/>
        <end position="393"/>
    </location>
</feature>
<feature type="domain" description="FHA" evidence="2">
    <location>
        <begin position="48"/>
        <end position="99"/>
    </location>
</feature>
<reference evidence="3" key="1">
    <citation type="submission" date="2016-04" db="EMBL/GenBank/DDBJ databases">
        <authorList>
            <person name="Evans L.H."/>
            <person name="Alamgir A."/>
            <person name="Owens N."/>
            <person name="Weber N.D."/>
            <person name="Virtaneva K."/>
            <person name="Barbian K."/>
            <person name="Babar A."/>
            <person name="Rosenke K."/>
        </authorList>
    </citation>
    <scope>NUCLEOTIDE SEQUENCE [LARGE SCALE GENOMIC DNA]</scope>
    <source>
        <strain evidence="3">CBS 101.48</strain>
    </source>
</reference>
<dbReference type="Proteomes" id="UP000078561">
    <property type="component" value="Unassembled WGS sequence"/>
</dbReference>
<accession>A0A163K1G5</accession>
<dbReference type="InterPro" id="IPR000253">
    <property type="entry name" value="FHA_dom"/>
</dbReference>
<sequence>MPNTDKWVNYFAAQKAYLEHNPCRAAQCHTSSPHAPTIIFHGTKTSRLTIGRGNGNGVQVGRRNPRMSRQHLIIEHKPHTGFTLTVKSPNGVLVDHIMFMDGEHIPLVKGSLIEVLGTRLIFGGEKLQLQHDGDGQGQPMDMDTPLSPATTDTNATKAIAEETDGPVKKTTPTTTTAAATVAALDTDLSATMDTGSDTTNRSKVTTTPSDPLLPVAPSKPLDFLDTLIRLLANSRKTSMTVSEIGRQLKRERQSLMHLIHTTACIGCIERTGNTADGTPKEHLYYYKPELDANDERRLALSQSRRGARKCALKDTQYYFRIPPKLPNHRTKPVDSKRKLHRDPQQSRPPKKIKQSVKRAISSTPTLSTSTPPITTSSPLSLSSDDLSDDGFLSSDDECSDKELTALFQDV</sequence>
<dbReference type="InterPro" id="IPR008984">
    <property type="entry name" value="SMAD_FHA_dom_sf"/>
</dbReference>
<dbReference type="OrthoDB" id="5348546at2759"/>
<keyword evidence="4" id="KW-1185">Reference proteome</keyword>
<evidence type="ECO:0000256" key="1">
    <source>
        <dbReference type="SAM" id="MobiDB-lite"/>
    </source>
</evidence>
<organism evidence="3">
    <name type="scientific">Absidia glauca</name>
    <name type="common">Pin mould</name>
    <dbReference type="NCBI Taxonomy" id="4829"/>
    <lineage>
        <taxon>Eukaryota</taxon>
        <taxon>Fungi</taxon>
        <taxon>Fungi incertae sedis</taxon>
        <taxon>Mucoromycota</taxon>
        <taxon>Mucoromycotina</taxon>
        <taxon>Mucoromycetes</taxon>
        <taxon>Mucorales</taxon>
        <taxon>Cunninghamellaceae</taxon>
        <taxon>Absidia</taxon>
    </lineage>
</organism>
<dbReference type="InParanoid" id="A0A163K1G5"/>
<feature type="region of interest" description="Disordered" evidence="1">
    <location>
        <begin position="321"/>
        <end position="396"/>
    </location>
</feature>
<dbReference type="SUPFAM" id="SSF49879">
    <property type="entry name" value="SMAD/FHA domain"/>
    <property type="match status" value="1"/>
</dbReference>
<dbReference type="OMA" id="RCHESSP"/>
<gene>
    <name evidence="3" type="primary">ABSGL_10731.1 scaffold 12033</name>
</gene>
<protein>
    <recommendedName>
        <fullName evidence="2">FHA domain-containing protein</fullName>
    </recommendedName>
</protein>
<dbReference type="PROSITE" id="PS50006">
    <property type="entry name" value="FHA_DOMAIN"/>
    <property type="match status" value="1"/>
</dbReference>
<feature type="region of interest" description="Disordered" evidence="1">
    <location>
        <begin position="190"/>
        <end position="212"/>
    </location>
</feature>
<feature type="compositionally biased region" description="Basic and acidic residues" evidence="1">
    <location>
        <begin position="331"/>
        <end position="344"/>
    </location>
</feature>
<evidence type="ECO:0000259" key="2">
    <source>
        <dbReference type="PROSITE" id="PS50006"/>
    </source>
</evidence>
<dbReference type="STRING" id="4829.A0A163K1G5"/>
<evidence type="ECO:0000313" key="4">
    <source>
        <dbReference type="Proteomes" id="UP000078561"/>
    </source>
</evidence>
<proteinExistence type="predicted"/>